<dbReference type="AlphaFoldDB" id="A0A239LJ07"/>
<protein>
    <submittedName>
        <fullName evidence="2">Uncharacterized protein</fullName>
    </submittedName>
</protein>
<keyword evidence="3" id="KW-1185">Reference proteome</keyword>
<evidence type="ECO:0000256" key="1">
    <source>
        <dbReference type="SAM" id="MobiDB-lite"/>
    </source>
</evidence>
<feature type="region of interest" description="Disordered" evidence="1">
    <location>
        <begin position="280"/>
        <end position="318"/>
    </location>
</feature>
<proteinExistence type="predicted"/>
<evidence type="ECO:0000313" key="3">
    <source>
        <dbReference type="Proteomes" id="UP000198280"/>
    </source>
</evidence>
<dbReference type="RefSeq" id="WP_179280025.1">
    <property type="nucleotide sequence ID" value="NZ_FZOF01000020.1"/>
</dbReference>
<dbReference type="EMBL" id="FZOF01000020">
    <property type="protein sequence ID" value="SNT30451.1"/>
    <property type="molecule type" value="Genomic_DNA"/>
</dbReference>
<name>A0A239LJ07_9ACTN</name>
<gene>
    <name evidence="2" type="ORF">SAMN05216252_12039</name>
</gene>
<accession>A0A239LJ07</accession>
<organism evidence="2 3">
    <name type="scientific">Actinacidiphila glaucinigra</name>
    <dbReference type="NCBI Taxonomy" id="235986"/>
    <lineage>
        <taxon>Bacteria</taxon>
        <taxon>Bacillati</taxon>
        <taxon>Actinomycetota</taxon>
        <taxon>Actinomycetes</taxon>
        <taxon>Kitasatosporales</taxon>
        <taxon>Streptomycetaceae</taxon>
        <taxon>Actinacidiphila</taxon>
    </lineage>
</organism>
<evidence type="ECO:0000313" key="2">
    <source>
        <dbReference type="EMBL" id="SNT30451.1"/>
    </source>
</evidence>
<reference evidence="2 3" key="1">
    <citation type="submission" date="2017-06" db="EMBL/GenBank/DDBJ databases">
        <authorList>
            <person name="Kim H.J."/>
            <person name="Triplett B.A."/>
        </authorList>
    </citation>
    <scope>NUCLEOTIDE SEQUENCE [LARGE SCALE GENOMIC DNA]</scope>
    <source>
        <strain evidence="2 3">CGMCC 4.1858</strain>
    </source>
</reference>
<sequence>MYILHLVDRPSAEAVAAALAQAFGVPPAEVDVAAEGELDRNWGALVTCTTEERFGDVALSLDVYALDAVADQPAEHHLAAALAALLRTAVLFPAEGVRPSAYWVATPEGVVARARVADTDDPDEFLVDAVEAPVARLPHVRVIRIPEAVYDLRVATPVADAFRDGLVGEREEPAVDSLGAWEMLVRTMADAWRPAGWYPSKLYGWRLEARDRLSVAEAELPPQDATALRAALAGLDELFLAHTVEDPEHRLAREITGGDDPAGRGWWWYRRPDPLPWDEGFRPCHQPGQRPGPVGTADGDGGVTDGARPQENIGQITP</sequence>
<dbReference type="Proteomes" id="UP000198280">
    <property type="component" value="Unassembled WGS sequence"/>
</dbReference>